<keyword evidence="1" id="KW-1133">Transmembrane helix</keyword>
<protein>
    <submittedName>
        <fullName evidence="2">Uncharacterized protein</fullName>
    </submittedName>
</protein>
<name>A0A7K1STC8_9SPHI</name>
<dbReference type="AlphaFoldDB" id="A0A7K1STC8"/>
<sequence length="87" mass="9518">MRKLNLIFKNPAALTIAKIAVVLFLIDLIKKVFGISFSLSGVHSVAYNLGLTMGTITSIAIKIFGAIVILRILFTTKGFTLKNYSRS</sequence>
<accession>A0A7K1STC8</accession>
<evidence type="ECO:0000256" key="1">
    <source>
        <dbReference type="SAM" id="Phobius"/>
    </source>
</evidence>
<keyword evidence="1" id="KW-0812">Transmembrane</keyword>
<dbReference type="Proteomes" id="UP000462014">
    <property type="component" value="Unassembled WGS sequence"/>
</dbReference>
<feature type="transmembrane region" description="Helical" evidence="1">
    <location>
        <begin position="49"/>
        <end position="74"/>
    </location>
</feature>
<keyword evidence="1" id="KW-0472">Membrane</keyword>
<comment type="caution">
    <text evidence="2">The sequence shown here is derived from an EMBL/GenBank/DDBJ whole genome shotgun (WGS) entry which is preliminary data.</text>
</comment>
<gene>
    <name evidence="2" type="ORF">GO621_03320</name>
</gene>
<keyword evidence="3" id="KW-1185">Reference proteome</keyword>
<proteinExistence type="predicted"/>
<reference evidence="2 3" key="1">
    <citation type="submission" date="2019-12" db="EMBL/GenBank/DDBJ databases">
        <title>Mucilaginibacter sp. HMF7410 genome sequencing and assembly.</title>
        <authorList>
            <person name="Kang H."/>
            <person name="Cha I."/>
            <person name="Kim H."/>
            <person name="Joh K."/>
        </authorList>
    </citation>
    <scope>NUCLEOTIDE SEQUENCE [LARGE SCALE GENOMIC DNA]</scope>
    <source>
        <strain evidence="2 3">HMF7410</strain>
    </source>
</reference>
<evidence type="ECO:0000313" key="2">
    <source>
        <dbReference type="EMBL" id="MVN20562.1"/>
    </source>
</evidence>
<organism evidence="2 3">
    <name type="scientific">Mucilaginibacter arboris</name>
    <dbReference type="NCBI Taxonomy" id="2682090"/>
    <lineage>
        <taxon>Bacteria</taxon>
        <taxon>Pseudomonadati</taxon>
        <taxon>Bacteroidota</taxon>
        <taxon>Sphingobacteriia</taxon>
        <taxon>Sphingobacteriales</taxon>
        <taxon>Sphingobacteriaceae</taxon>
        <taxon>Mucilaginibacter</taxon>
    </lineage>
</organism>
<evidence type="ECO:0000313" key="3">
    <source>
        <dbReference type="Proteomes" id="UP000462014"/>
    </source>
</evidence>
<dbReference type="EMBL" id="WPIK01000003">
    <property type="protein sequence ID" value="MVN20562.1"/>
    <property type="molecule type" value="Genomic_DNA"/>
</dbReference>
<dbReference type="RefSeq" id="WP_157564177.1">
    <property type="nucleotide sequence ID" value="NZ_WPIK01000003.1"/>
</dbReference>